<evidence type="ECO:0000259" key="4">
    <source>
        <dbReference type="Pfam" id="PF08341"/>
    </source>
</evidence>
<evidence type="ECO:0000313" key="6">
    <source>
        <dbReference type="Proteomes" id="UP000198727"/>
    </source>
</evidence>
<feature type="compositionally biased region" description="Pro residues" evidence="1">
    <location>
        <begin position="326"/>
        <end position="339"/>
    </location>
</feature>
<feature type="chain" id="PRO_5011728199" evidence="3">
    <location>
        <begin position="31"/>
        <end position="390"/>
    </location>
</feature>
<gene>
    <name evidence="5" type="ORF">SAMN05421810_103696</name>
</gene>
<feature type="transmembrane region" description="Helical" evidence="2">
    <location>
        <begin position="362"/>
        <end position="383"/>
    </location>
</feature>
<accession>A0A1I5TWZ8</accession>
<dbReference type="Proteomes" id="UP000198727">
    <property type="component" value="Unassembled WGS sequence"/>
</dbReference>
<dbReference type="AlphaFoldDB" id="A0A1I5TWZ8"/>
<dbReference type="InterPro" id="IPR023849">
    <property type="entry name" value="TQXA_dom"/>
</dbReference>
<protein>
    <submittedName>
        <fullName evidence="5">LPXTG-motif cell wall anchor domain-containing protein/TQXA domain-containing protein</fullName>
    </submittedName>
</protein>
<feature type="signal peptide" evidence="3">
    <location>
        <begin position="1"/>
        <end position="30"/>
    </location>
</feature>
<dbReference type="NCBIfam" id="TIGR01167">
    <property type="entry name" value="LPXTG_anchor"/>
    <property type="match status" value="1"/>
</dbReference>
<evidence type="ECO:0000256" key="2">
    <source>
        <dbReference type="SAM" id="Phobius"/>
    </source>
</evidence>
<keyword evidence="3" id="KW-0732">Signal</keyword>
<keyword evidence="6" id="KW-1185">Reference proteome</keyword>
<feature type="domain" description="Thioester" evidence="4">
    <location>
        <begin position="72"/>
        <end position="187"/>
    </location>
</feature>
<dbReference type="Gene3D" id="1.10.150.480">
    <property type="match status" value="1"/>
</dbReference>
<name>A0A1I5TWZ8_9PSEU</name>
<reference evidence="6" key="1">
    <citation type="submission" date="2016-10" db="EMBL/GenBank/DDBJ databases">
        <authorList>
            <person name="Varghese N."/>
            <person name="Submissions S."/>
        </authorList>
    </citation>
    <scope>NUCLEOTIDE SEQUENCE [LARGE SCALE GENOMIC DNA]</scope>
    <source>
        <strain evidence="6">CGMCC 4.5579</strain>
    </source>
</reference>
<proteinExistence type="predicted"/>
<keyword evidence="2" id="KW-1133">Transmembrane helix</keyword>
<keyword evidence="2" id="KW-0472">Membrane</keyword>
<dbReference type="EMBL" id="FOWW01000003">
    <property type="protein sequence ID" value="SFP87574.1"/>
    <property type="molecule type" value="Genomic_DNA"/>
</dbReference>
<keyword evidence="2" id="KW-0812">Transmembrane</keyword>
<organism evidence="5 6">
    <name type="scientific">Amycolatopsis arida</name>
    <dbReference type="NCBI Taxonomy" id="587909"/>
    <lineage>
        <taxon>Bacteria</taxon>
        <taxon>Bacillati</taxon>
        <taxon>Actinomycetota</taxon>
        <taxon>Actinomycetes</taxon>
        <taxon>Pseudonocardiales</taxon>
        <taxon>Pseudonocardiaceae</taxon>
        <taxon>Amycolatopsis</taxon>
    </lineage>
</organism>
<dbReference type="OrthoDB" id="2676146at2"/>
<evidence type="ECO:0000256" key="1">
    <source>
        <dbReference type="SAM" id="MobiDB-lite"/>
    </source>
</evidence>
<dbReference type="InterPro" id="IPR013552">
    <property type="entry name" value="Thioester_dom"/>
</dbReference>
<evidence type="ECO:0000313" key="5">
    <source>
        <dbReference type="EMBL" id="SFP87574.1"/>
    </source>
</evidence>
<dbReference type="STRING" id="587909.SAMN05421810_103696"/>
<dbReference type="NCBIfam" id="TIGR03934">
    <property type="entry name" value="TQXA_dom"/>
    <property type="match status" value="1"/>
</dbReference>
<sequence length="390" mass="41106">MRGKRLLQRTGAAVLGASMVVMCGALPATAESAKGRVEKKAHAEGYGVAFTDGGAPTKLFSIKLDGGEKLVTYCIQVHVDALTDVDMIERPWDGFPDKESPFHKNRDKINWVLHHSYPAIELADLEKKLTDEGISFTGGLDQKEAITGTQAAVWHFSDGKDLKKVAAPDESAADVKSLYDYLTGVENKGVGEQPTPALEVSPAKAEGKAGSRVGPFTVRTTGQINELVTELPEGVEITDADGKEIAPEDIKDGTELYFDVSDDAAAGGGAFELKGSAHLDTGRLFVMKGYSDEHKAQSMIVAKSDKSKLTAGAKGSWTAKPETPGTTPPETAPAGPTTPPTTEAPVRPQADQDDLAQTGFSALTPLLIGAGLLGAGAVTLLLVRRRRGTA</sequence>
<dbReference type="RefSeq" id="WP_092530278.1">
    <property type="nucleotide sequence ID" value="NZ_FOWW01000003.1"/>
</dbReference>
<feature type="region of interest" description="Disordered" evidence="1">
    <location>
        <begin position="305"/>
        <end position="349"/>
    </location>
</feature>
<evidence type="ECO:0000256" key="3">
    <source>
        <dbReference type="SAM" id="SignalP"/>
    </source>
</evidence>
<dbReference type="Pfam" id="PF08341">
    <property type="entry name" value="TED"/>
    <property type="match status" value="1"/>
</dbReference>